<keyword evidence="2" id="KW-1185">Reference proteome</keyword>
<name>A0ABN7V4Z7_GIGMA</name>
<dbReference type="Proteomes" id="UP000789901">
    <property type="component" value="Unassembled WGS sequence"/>
</dbReference>
<sequence length="97" mass="11149">NKDGNVEEEFQMDKGWAFPDNSKFGKKGGERIKKKVIELLKQFFLNGNVNSENSKIEEKNVPKMGTIQNWIGRYSHEFNCKGTFVALQNFNTEDSSN</sequence>
<evidence type="ECO:0000313" key="2">
    <source>
        <dbReference type="Proteomes" id="UP000789901"/>
    </source>
</evidence>
<comment type="caution">
    <text evidence="1">The sequence shown here is derived from an EMBL/GenBank/DDBJ whole genome shotgun (WGS) entry which is preliminary data.</text>
</comment>
<accession>A0ABN7V4Z7</accession>
<proteinExistence type="predicted"/>
<feature type="non-terminal residue" evidence="1">
    <location>
        <position position="1"/>
    </location>
</feature>
<gene>
    <name evidence="1" type="ORF">GMARGA_LOCUS14469</name>
</gene>
<protein>
    <submittedName>
        <fullName evidence="1">10575_t:CDS:1</fullName>
    </submittedName>
</protein>
<dbReference type="EMBL" id="CAJVQB010009600">
    <property type="protein sequence ID" value="CAG8731797.1"/>
    <property type="molecule type" value="Genomic_DNA"/>
</dbReference>
<reference evidence="1 2" key="1">
    <citation type="submission" date="2021-06" db="EMBL/GenBank/DDBJ databases">
        <authorList>
            <person name="Kallberg Y."/>
            <person name="Tangrot J."/>
            <person name="Rosling A."/>
        </authorList>
    </citation>
    <scope>NUCLEOTIDE SEQUENCE [LARGE SCALE GENOMIC DNA]</scope>
    <source>
        <strain evidence="1 2">120-4 pot B 10/14</strain>
    </source>
</reference>
<organism evidence="1 2">
    <name type="scientific">Gigaspora margarita</name>
    <dbReference type="NCBI Taxonomy" id="4874"/>
    <lineage>
        <taxon>Eukaryota</taxon>
        <taxon>Fungi</taxon>
        <taxon>Fungi incertae sedis</taxon>
        <taxon>Mucoromycota</taxon>
        <taxon>Glomeromycotina</taxon>
        <taxon>Glomeromycetes</taxon>
        <taxon>Diversisporales</taxon>
        <taxon>Gigasporaceae</taxon>
        <taxon>Gigaspora</taxon>
    </lineage>
</organism>
<evidence type="ECO:0000313" key="1">
    <source>
        <dbReference type="EMBL" id="CAG8731797.1"/>
    </source>
</evidence>